<name>A0AA39S6Z7_ACESA</name>
<dbReference type="InterPro" id="IPR029480">
    <property type="entry name" value="Transpos_assoc"/>
</dbReference>
<protein>
    <recommendedName>
        <fullName evidence="2">Transposase-associated domain-containing protein</fullName>
    </recommendedName>
</protein>
<dbReference type="Pfam" id="PF03004">
    <property type="entry name" value="Transposase_24"/>
    <property type="match status" value="1"/>
</dbReference>
<dbReference type="AlphaFoldDB" id="A0AA39S6Z7"/>
<evidence type="ECO:0000256" key="1">
    <source>
        <dbReference type="SAM" id="MobiDB-lite"/>
    </source>
</evidence>
<dbReference type="EMBL" id="JAUESC010000384">
    <property type="protein sequence ID" value="KAK0583454.1"/>
    <property type="molecule type" value="Genomic_DNA"/>
</dbReference>
<comment type="caution">
    <text evidence="3">The sequence shown here is derived from an EMBL/GenBank/DDBJ whole genome shotgun (WGS) entry which is preliminary data.</text>
</comment>
<reference evidence="3" key="2">
    <citation type="submission" date="2023-06" db="EMBL/GenBank/DDBJ databases">
        <authorList>
            <person name="Swenson N.G."/>
            <person name="Wegrzyn J.L."/>
            <person name="Mcevoy S.L."/>
        </authorList>
    </citation>
    <scope>NUCLEOTIDE SEQUENCE</scope>
    <source>
        <strain evidence="3">NS2018</strain>
        <tissue evidence="3">Leaf</tissue>
    </source>
</reference>
<gene>
    <name evidence="3" type="ORF">LWI29_037153</name>
</gene>
<accession>A0AA39S6Z7</accession>
<feature type="domain" description="Transposase-associated" evidence="2">
    <location>
        <begin position="3"/>
        <end position="76"/>
    </location>
</feature>
<dbReference type="InterPro" id="IPR004252">
    <property type="entry name" value="Probable_transposase_24"/>
</dbReference>
<evidence type="ECO:0000313" key="3">
    <source>
        <dbReference type="EMBL" id="KAK0583454.1"/>
    </source>
</evidence>
<dbReference type="Pfam" id="PF13963">
    <property type="entry name" value="Transpos_assoc"/>
    <property type="match status" value="1"/>
</dbReference>
<sequence>MDRSWIWSNNKLSREYRDGIQSFIDVARNHLDRYNKTLCPCKDCLNTRSHNIPTIKAHLREYGFSRSYGTWIFHGEKIDQTNENLNEETDDLGDNEGENDDGDDYIGMLNDALGPMDRNVDMGLGESINDSNNDLPDGDGDKFDDLFAAATQELYAGCTKSCGIMVLRFNGFRNKLNEEFKSFSNKKDALENRPKYLDNQDYWVFLCDRFDSAKFQNRSNKNKKNRGDLPVHRGGSKSFDQHMMEMEVEEGKAPGKIALFKKLHWSEEKGWIKPEAETLYEAMIGYLGNEDSENGLEPISEAEICIKVLGNKSGYLKGLGIVLPQKASSSSSNAVSPENIELKEKVEHQDQLIKELQAQNAKIMAIMSKFESSNIGSFNMDQDS</sequence>
<evidence type="ECO:0000259" key="2">
    <source>
        <dbReference type="Pfam" id="PF13963"/>
    </source>
</evidence>
<keyword evidence="4" id="KW-1185">Reference proteome</keyword>
<feature type="region of interest" description="Disordered" evidence="1">
    <location>
        <begin position="218"/>
        <end position="237"/>
    </location>
</feature>
<evidence type="ECO:0000313" key="4">
    <source>
        <dbReference type="Proteomes" id="UP001168877"/>
    </source>
</evidence>
<organism evidence="3 4">
    <name type="scientific">Acer saccharum</name>
    <name type="common">Sugar maple</name>
    <dbReference type="NCBI Taxonomy" id="4024"/>
    <lineage>
        <taxon>Eukaryota</taxon>
        <taxon>Viridiplantae</taxon>
        <taxon>Streptophyta</taxon>
        <taxon>Embryophyta</taxon>
        <taxon>Tracheophyta</taxon>
        <taxon>Spermatophyta</taxon>
        <taxon>Magnoliopsida</taxon>
        <taxon>eudicotyledons</taxon>
        <taxon>Gunneridae</taxon>
        <taxon>Pentapetalae</taxon>
        <taxon>rosids</taxon>
        <taxon>malvids</taxon>
        <taxon>Sapindales</taxon>
        <taxon>Sapindaceae</taxon>
        <taxon>Hippocastanoideae</taxon>
        <taxon>Acereae</taxon>
        <taxon>Acer</taxon>
    </lineage>
</organism>
<proteinExistence type="predicted"/>
<dbReference type="Proteomes" id="UP001168877">
    <property type="component" value="Unassembled WGS sequence"/>
</dbReference>
<reference evidence="3" key="1">
    <citation type="journal article" date="2022" name="Plant J.">
        <title>Strategies of tolerance reflected in two North American maple genomes.</title>
        <authorList>
            <person name="McEvoy S.L."/>
            <person name="Sezen U.U."/>
            <person name="Trouern-Trend A."/>
            <person name="McMahon S.M."/>
            <person name="Schaberg P.G."/>
            <person name="Yang J."/>
            <person name="Wegrzyn J.L."/>
            <person name="Swenson N.G."/>
        </authorList>
    </citation>
    <scope>NUCLEOTIDE SEQUENCE</scope>
    <source>
        <strain evidence="3">NS2018</strain>
    </source>
</reference>